<protein>
    <submittedName>
        <fullName evidence="1">Uncharacterized protein</fullName>
    </submittedName>
</protein>
<keyword evidence="2" id="KW-1185">Reference proteome</keyword>
<dbReference type="Proteomes" id="UP000221165">
    <property type="component" value="Unassembled WGS sequence"/>
</dbReference>
<sequence length="99" mass="10884">LTHRNCLNVNFARSLLEGEARPSLGTLEPLKCQESAKGRVEQNTWVRTAAHAHRPFSTDMLCLTRASVPPKNVGEGKPSSDGLRTTPLHTLCLLFVVAY</sequence>
<dbReference type="GeneID" id="94429830"/>
<reference evidence="1 2" key="1">
    <citation type="journal article" date="2017" name="Int. J. Parasitol.">
        <title>The genome of the protozoan parasite Cystoisospora suis and a reverse vaccinology approach to identify vaccine candidates.</title>
        <authorList>
            <person name="Palmieri N."/>
            <person name="Shrestha A."/>
            <person name="Ruttkowski B."/>
            <person name="Beck T."/>
            <person name="Vogl C."/>
            <person name="Tomley F."/>
            <person name="Blake D.P."/>
            <person name="Joachim A."/>
        </authorList>
    </citation>
    <scope>NUCLEOTIDE SEQUENCE [LARGE SCALE GENOMIC DNA]</scope>
    <source>
        <strain evidence="1 2">Wien I</strain>
    </source>
</reference>
<dbReference type="RefSeq" id="XP_067921412.1">
    <property type="nucleotide sequence ID" value="XM_068066619.1"/>
</dbReference>
<evidence type="ECO:0000313" key="1">
    <source>
        <dbReference type="EMBL" id="PHJ19716.1"/>
    </source>
</evidence>
<dbReference type="VEuPathDB" id="ToxoDB:CSUI_006460"/>
<proteinExistence type="predicted"/>
<accession>A0A2C6KUF5</accession>
<dbReference type="EMBL" id="MIGC01003267">
    <property type="protein sequence ID" value="PHJ19716.1"/>
    <property type="molecule type" value="Genomic_DNA"/>
</dbReference>
<evidence type="ECO:0000313" key="2">
    <source>
        <dbReference type="Proteomes" id="UP000221165"/>
    </source>
</evidence>
<feature type="non-terminal residue" evidence="1">
    <location>
        <position position="1"/>
    </location>
</feature>
<dbReference type="AlphaFoldDB" id="A0A2C6KUF5"/>
<gene>
    <name evidence="1" type="ORF">CSUI_006460</name>
</gene>
<organism evidence="1 2">
    <name type="scientific">Cystoisospora suis</name>
    <dbReference type="NCBI Taxonomy" id="483139"/>
    <lineage>
        <taxon>Eukaryota</taxon>
        <taxon>Sar</taxon>
        <taxon>Alveolata</taxon>
        <taxon>Apicomplexa</taxon>
        <taxon>Conoidasida</taxon>
        <taxon>Coccidia</taxon>
        <taxon>Eucoccidiorida</taxon>
        <taxon>Eimeriorina</taxon>
        <taxon>Sarcocystidae</taxon>
        <taxon>Cystoisospora</taxon>
    </lineage>
</organism>
<name>A0A2C6KUF5_9APIC</name>
<comment type="caution">
    <text evidence="1">The sequence shown here is derived from an EMBL/GenBank/DDBJ whole genome shotgun (WGS) entry which is preliminary data.</text>
</comment>